<evidence type="ECO:0000313" key="3">
    <source>
        <dbReference type="Proteomes" id="UP000282971"/>
    </source>
</evidence>
<dbReference type="RefSeq" id="WP_127743666.1">
    <property type="nucleotide sequence ID" value="NZ_SACN01000001.1"/>
</dbReference>
<dbReference type="InterPro" id="IPR002347">
    <property type="entry name" value="SDR_fam"/>
</dbReference>
<comment type="similarity">
    <text evidence="1">Belongs to the short-chain dehydrogenases/reductases (SDR) family.</text>
</comment>
<dbReference type="Pfam" id="PF13561">
    <property type="entry name" value="adh_short_C2"/>
    <property type="match status" value="1"/>
</dbReference>
<dbReference type="PRINTS" id="PR00080">
    <property type="entry name" value="SDRFAMILY"/>
</dbReference>
<proteinExistence type="inferred from homology"/>
<accession>A0A437M9T7</accession>
<name>A0A437M9T7_9SPHN</name>
<dbReference type="InterPro" id="IPR036291">
    <property type="entry name" value="NAD(P)-bd_dom_sf"/>
</dbReference>
<dbReference type="AlphaFoldDB" id="A0A437M9T7"/>
<comment type="caution">
    <text evidence="2">The sequence shown here is derived from an EMBL/GenBank/DDBJ whole genome shotgun (WGS) entry which is preliminary data.</text>
</comment>
<dbReference type="SUPFAM" id="SSF51735">
    <property type="entry name" value="NAD(P)-binding Rossmann-fold domains"/>
    <property type="match status" value="1"/>
</dbReference>
<keyword evidence="2" id="KW-0560">Oxidoreductase</keyword>
<dbReference type="EC" id="1.1.1.47" evidence="2"/>
<gene>
    <name evidence="2" type="ORF">EOD43_10790</name>
</gene>
<dbReference type="FunFam" id="3.40.50.720:FF:000084">
    <property type="entry name" value="Short-chain dehydrogenase reductase"/>
    <property type="match status" value="1"/>
</dbReference>
<evidence type="ECO:0000313" key="2">
    <source>
        <dbReference type="EMBL" id="RVT94305.1"/>
    </source>
</evidence>
<dbReference type="OrthoDB" id="9789398at2"/>
<reference evidence="2 3" key="1">
    <citation type="submission" date="2019-01" db="EMBL/GenBank/DDBJ databases">
        <authorList>
            <person name="Chen W.-M."/>
        </authorList>
    </citation>
    <scope>NUCLEOTIDE SEQUENCE [LARGE SCALE GENOMIC DNA]</scope>
    <source>
        <strain evidence="2 3">CCP-7</strain>
    </source>
</reference>
<dbReference type="InterPro" id="IPR020904">
    <property type="entry name" value="Sc_DH/Rdtase_CS"/>
</dbReference>
<dbReference type="PANTHER" id="PTHR42760">
    <property type="entry name" value="SHORT-CHAIN DEHYDROGENASES/REDUCTASES FAMILY MEMBER"/>
    <property type="match status" value="1"/>
</dbReference>
<dbReference type="GO" id="GO:0047936">
    <property type="term" value="F:glucose 1-dehydrogenase [NAD(P)+] activity"/>
    <property type="evidence" value="ECO:0007669"/>
    <property type="project" value="UniProtKB-EC"/>
</dbReference>
<evidence type="ECO:0000256" key="1">
    <source>
        <dbReference type="ARBA" id="ARBA00006484"/>
    </source>
</evidence>
<dbReference type="EMBL" id="SACN01000001">
    <property type="protein sequence ID" value="RVT94305.1"/>
    <property type="molecule type" value="Genomic_DNA"/>
</dbReference>
<dbReference type="PROSITE" id="PS00061">
    <property type="entry name" value="ADH_SHORT"/>
    <property type="match status" value="1"/>
</dbReference>
<keyword evidence="3" id="KW-1185">Reference proteome</keyword>
<protein>
    <submittedName>
        <fullName evidence="2">Glucose 1-dehydrogenase</fullName>
        <ecNumber evidence="2">1.1.1.47</ecNumber>
    </submittedName>
</protein>
<sequence length="252" mass="25934">MADVRYDFAGESVVVTGGGRGLGRAIAEGFAAAGATVAIIGRDADRLAQAAADIEGDVRAYAADVADEAAMEAVAARILGDLGPVDTLINNAGINPWYRSAEKVPMSEWRAIIDVNLSAVFHCCLLFGKPMIERGKGSIIGISSVAGHVGLAKAAAYNAAKGGLELLTKSLAIDWAAKGVRVNTVAPGYFETDLTAGLQGHEILSGKIVDHTPLGRFGKPEEVVGACLYLASPAASYVTGQSLRVDGGYTAS</sequence>
<dbReference type="Proteomes" id="UP000282971">
    <property type="component" value="Unassembled WGS sequence"/>
</dbReference>
<organism evidence="2 3">
    <name type="scientific">Sphingomonas crocodyli</name>
    <dbReference type="NCBI Taxonomy" id="1979270"/>
    <lineage>
        <taxon>Bacteria</taxon>
        <taxon>Pseudomonadati</taxon>
        <taxon>Pseudomonadota</taxon>
        <taxon>Alphaproteobacteria</taxon>
        <taxon>Sphingomonadales</taxon>
        <taxon>Sphingomonadaceae</taxon>
        <taxon>Sphingomonas</taxon>
    </lineage>
</organism>
<dbReference type="NCBIfam" id="NF005559">
    <property type="entry name" value="PRK07231.1"/>
    <property type="match status" value="1"/>
</dbReference>
<dbReference type="Gene3D" id="3.40.50.720">
    <property type="entry name" value="NAD(P)-binding Rossmann-like Domain"/>
    <property type="match status" value="1"/>
</dbReference>
<dbReference type="PRINTS" id="PR00081">
    <property type="entry name" value="GDHRDH"/>
</dbReference>